<accession>A0A2M9Z879</accession>
<dbReference type="Proteomes" id="UP000231912">
    <property type="component" value="Unassembled WGS sequence"/>
</dbReference>
<proteinExistence type="predicted"/>
<dbReference type="AlphaFoldDB" id="A0A2M9Z879"/>
<comment type="caution">
    <text evidence="1">The sequence shown here is derived from an EMBL/GenBank/DDBJ whole genome shotgun (WGS) entry which is preliminary data.</text>
</comment>
<sequence length="155" mass="18059">MNDHSGILKEWLSNMTIAAFEYAASFRIRLESNIHTRKTPNVIYLELRSTVYFGSYTEWTSFVESMPFPARREEFDYPTFAYRIMLSIGSDITDVEILDDGTLILFTSDYEKITILGLEEVWEESWILTEAKDLPNARNKQIICDSQGKISFFLE</sequence>
<name>A0A2M9Z879_9LEPT</name>
<evidence type="ECO:0000313" key="1">
    <source>
        <dbReference type="EMBL" id="PJZ64639.1"/>
    </source>
</evidence>
<organism evidence="1 2">
    <name type="scientific">Leptospira wolffii</name>
    <dbReference type="NCBI Taxonomy" id="409998"/>
    <lineage>
        <taxon>Bacteria</taxon>
        <taxon>Pseudomonadati</taxon>
        <taxon>Spirochaetota</taxon>
        <taxon>Spirochaetia</taxon>
        <taxon>Leptospirales</taxon>
        <taxon>Leptospiraceae</taxon>
        <taxon>Leptospira</taxon>
    </lineage>
</organism>
<dbReference type="RefSeq" id="WP_100760070.1">
    <property type="nucleotide sequence ID" value="NZ_NPDT01000009.1"/>
</dbReference>
<protein>
    <submittedName>
        <fullName evidence="1">Uncharacterized protein</fullName>
    </submittedName>
</protein>
<gene>
    <name evidence="1" type="ORF">CH371_17890</name>
</gene>
<dbReference type="EMBL" id="NPDT01000009">
    <property type="protein sequence ID" value="PJZ64639.1"/>
    <property type="molecule type" value="Genomic_DNA"/>
</dbReference>
<evidence type="ECO:0000313" key="2">
    <source>
        <dbReference type="Proteomes" id="UP000231912"/>
    </source>
</evidence>
<reference evidence="1 2" key="1">
    <citation type="submission" date="2017-07" db="EMBL/GenBank/DDBJ databases">
        <title>Leptospira spp. isolated from tropical soils.</title>
        <authorList>
            <person name="Thibeaux R."/>
            <person name="Iraola G."/>
            <person name="Ferres I."/>
            <person name="Bierque E."/>
            <person name="Girault D."/>
            <person name="Soupe-Gilbert M.-E."/>
            <person name="Picardeau M."/>
            <person name="Goarant C."/>
        </authorList>
    </citation>
    <scope>NUCLEOTIDE SEQUENCE [LARGE SCALE GENOMIC DNA]</scope>
    <source>
        <strain evidence="1 2">FH2-C-A2</strain>
    </source>
</reference>